<keyword evidence="2" id="KW-1185">Reference proteome</keyword>
<comment type="caution">
    <text evidence="1">The sequence shown here is derived from an EMBL/GenBank/DDBJ whole genome shotgun (WGS) entry which is preliminary data.</text>
</comment>
<reference evidence="1" key="1">
    <citation type="submission" date="2022-04" db="EMBL/GenBank/DDBJ databases">
        <title>Roseomonas acroporae sp. nov., isolated from coral Acropora digitifera.</title>
        <authorList>
            <person name="Sun H."/>
        </authorList>
    </citation>
    <scope>NUCLEOTIDE SEQUENCE</scope>
    <source>
        <strain evidence="1">NAR14</strain>
    </source>
</reference>
<protein>
    <submittedName>
        <fullName evidence="1">Uncharacterized protein</fullName>
    </submittedName>
</protein>
<dbReference type="EMBL" id="JALPRX010000010">
    <property type="protein sequence ID" value="MCK8783476.1"/>
    <property type="molecule type" value="Genomic_DNA"/>
</dbReference>
<accession>A0A9X2BTS6</accession>
<dbReference type="AlphaFoldDB" id="A0A9X2BTS6"/>
<evidence type="ECO:0000313" key="1">
    <source>
        <dbReference type="EMBL" id="MCK8783476.1"/>
    </source>
</evidence>
<dbReference type="RefSeq" id="WP_248665602.1">
    <property type="nucleotide sequence ID" value="NZ_JALPRX010000010.1"/>
</dbReference>
<organism evidence="1 2">
    <name type="scientific">Roseomonas acroporae</name>
    <dbReference type="NCBI Taxonomy" id="2937791"/>
    <lineage>
        <taxon>Bacteria</taxon>
        <taxon>Pseudomonadati</taxon>
        <taxon>Pseudomonadota</taxon>
        <taxon>Alphaproteobacteria</taxon>
        <taxon>Acetobacterales</taxon>
        <taxon>Roseomonadaceae</taxon>
        <taxon>Roseomonas</taxon>
    </lineage>
</organism>
<evidence type="ECO:0000313" key="2">
    <source>
        <dbReference type="Proteomes" id="UP001139516"/>
    </source>
</evidence>
<proteinExistence type="predicted"/>
<sequence length="171" mass="17910">MARSAEGALTYAIPLPPDAMPPVRARDLLLAWDAARAAASAQRWGPPRRLVFRLPDGDAAEIAIVDEDARCWAEAVDDLAGLDTPAGLALCLRLLALVEVMSRAAWLAGLFDLTAGGGIELHPALLRAAAELPLDPAARFDESALRHLLSRRLPSAAPAAARPTPISGASA</sequence>
<gene>
    <name evidence="1" type="ORF">M0638_03650</name>
</gene>
<name>A0A9X2BTS6_9PROT</name>
<dbReference type="Proteomes" id="UP001139516">
    <property type="component" value="Unassembled WGS sequence"/>
</dbReference>